<keyword evidence="2" id="KW-1185">Reference proteome</keyword>
<sequence length="49" mass="6018">MEMEQRCRDITQCGKYGVDQTKMKTIGIYIQNYRQVHHQKHINRRRIVL</sequence>
<organism evidence="1 2">
    <name type="scientific">Paramecium tetraurelia</name>
    <dbReference type="NCBI Taxonomy" id="5888"/>
    <lineage>
        <taxon>Eukaryota</taxon>
        <taxon>Sar</taxon>
        <taxon>Alveolata</taxon>
        <taxon>Ciliophora</taxon>
        <taxon>Intramacronucleata</taxon>
        <taxon>Oligohymenophorea</taxon>
        <taxon>Peniculida</taxon>
        <taxon>Parameciidae</taxon>
        <taxon>Paramecium</taxon>
    </lineage>
</organism>
<protein>
    <submittedName>
        <fullName evidence="1">Uncharacterized protein</fullName>
    </submittedName>
</protein>
<evidence type="ECO:0000313" key="2">
    <source>
        <dbReference type="Proteomes" id="UP000000600"/>
    </source>
</evidence>
<accession>A0DKW6</accession>
<dbReference type="Proteomes" id="UP000000600">
    <property type="component" value="Unassembled WGS sequence"/>
</dbReference>
<dbReference type="EMBL" id="CT868485">
    <property type="protein sequence ID" value="CAK83683.1"/>
    <property type="molecule type" value="Genomic_DNA"/>
</dbReference>
<dbReference type="InParanoid" id="A0DKW6"/>
<dbReference type="GeneID" id="5036880"/>
<name>A0DKW6_PARTE</name>
<gene>
    <name evidence="1" type="ORF">GSPATT00018000001</name>
</gene>
<dbReference type="AlphaFoldDB" id="A0DKW6"/>
<proteinExistence type="predicted"/>
<dbReference type="KEGG" id="ptm:GSPATT00018000001"/>
<dbReference type="RefSeq" id="XP_001451080.1">
    <property type="nucleotide sequence ID" value="XM_001451043.1"/>
</dbReference>
<dbReference type="HOGENOM" id="CLU_3145725_0_0_1"/>
<reference evidence="1 2" key="1">
    <citation type="journal article" date="2006" name="Nature">
        <title>Global trends of whole-genome duplications revealed by the ciliate Paramecium tetraurelia.</title>
        <authorList>
            <consortium name="Genoscope"/>
            <person name="Aury J.-M."/>
            <person name="Jaillon O."/>
            <person name="Duret L."/>
            <person name="Noel B."/>
            <person name="Jubin C."/>
            <person name="Porcel B.M."/>
            <person name="Segurens B."/>
            <person name="Daubin V."/>
            <person name="Anthouard V."/>
            <person name="Aiach N."/>
            <person name="Arnaiz O."/>
            <person name="Billaut A."/>
            <person name="Beisson J."/>
            <person name="Blanc I."/>
            <person name="Bouhouche K."/>
            <person name="Camara F."/>
            <person name="Duharcourt S."/>
            <person name="Guigo R."/>
            <person name="Gogendeau D."/>
            <person name="Katinka M."/>
            <person name="Keller A.-M."/>
            <person name="Kissmehl R."/>
            <person name="Klotz C."/>
            <person name="Koll F."/>
            <person name="Le Moue A."/>
            <person name="Lepere C."/>
            <person name="Malinsky S."/>
            <person name="Nowacki M."/>
            <person name="Nowak J.K."/>
            <person name="Plattner H."/>
            <person name="Poulain J."/>
            <person name="Ruiz F."/>
            <person name="Serrano V."/>
            <person name="Zagulski M."/>
            <person name="Dessen P."/>
            <person name="Betermier M."/>
            <person name="Weissenbach J."/>
            <person name="Scarpelli C."/>
            <person name="Schachter V."/>
            <person name="Sperling L."/>
            <person name="Meyer E."/>
            <person name="Cohen J."/>
            <person name="Wincker P."/>
        </authorList>
    </citation>
    <scope>NUCLEOTIDE SEQUENCE [LARGE SCALE GENOMIC DNA]</scope>
    <source>
        <strain evidence="1 2">Stock d4-2</strain>
    </source>
</reference>
<evidence type="ECO:0000313" key="1">
    <source>
        <dbReference type="EMBL" id="CAK83683.1"/>
    </source>
</evidence>